<keyword evidence="3 6" id="KW-0812">Transmembrane</keyword>
<feature type="transmembrane region" description="Helical" evidence="6">
    <location>
        <begin position="80"/>
        <end position="99"/>
    </location>
</feature>
<accession>A0A938YID8</accession>
<comment type="similarity">
    <text evidence="2">Belongs to the TspO/BZRP family.</text>
</comment>
<proteinExistence type="inferred from homology"/>
<dbReference type="Gene3D" id="1.20.1260.100">
    <property type="entry name" value="TspO/MBR protein"/>
    <property type="match status" value="1"/>
</dbReference>
<keyword evidence="5 6" id="KW-0472">Membrane</keyword>
<keyword evidence="4 6" id="KW-1133">Transmembrane helix</keyword>
<evidence type="ECO:0000256" key="6">
    <source>
        <dbReference type="SAM" id="Phobius"/>
    </source>
</evidence>
<evidence type="ECO:0000256" key="2">
    <source>
        <dbReference type="ARBA" id="ARBA00007524"/>
    </source>
</evidence>
<protein>
    <submittedName>
        <fullName evidence="8">Tryptophan-rich sensory protein</fullName>
    </submittedName>
</protein>
<dbReference type="InterPro" id="IPR004307">
    <property type="entry name" value="TspO_MBR"/>
</dbReference>
<organism evidence="8 9">
    <name type="scientific">Nakamurella flavida</name>
    <dbReference type="NCBI Taxonomy" id="363630"/>
    <lineage>
        <taxon>Bacteria</taxon>
        <taxon>Bacillati</taxon>
        <taxon>Actinomycetota</taxon>
        <taxon>Actinomycetes</taxon>
        <taxon>Nakamurellales</taxon>
        <taxon>Nakamurellaceae</taxon>
        <taxon>Nakamurella</taxon>
    </lineage>
</organism>
<dbReference type="InterPro" id="IPR038330">
    <property type="entry name" value="TspO/MBR-related_sf"/>
</dbReference>
<dbReference type="Pfam" id="PF03073">
    <property type="entry name" value="TspO_MBR"/>
    <property type="match status" value="1"/>
</dbReference>
<evidence type="ECO:0000256" key="5">
    <source>
        <dbReference type="ARBA" id="ARBA00023136"/>
    </source>
</evidence>
<feature type="signal peptide" evidence="7">
    <location>
        <begin position="1"/>
        <end position="19"/>
    </location>
</feature>
<dbReference type="Proteomes" id="UP000663801">
    <property type="component" value="Unassembled WGS sequence"/>
</dbReference>
<dbReference type="PIRSF" id="PIRSF005859">
    <property type="entry name" value="PBR"/>
    <property type="match status" value="1"/>
</dbReference>
<keyword evidence="9" id="KW-1185">Reference proteome</keyword>
<evidence type="ECO:0000313" key="9">
    <source>
        <dbReference type="Proteomes" id="UP000663801"/>
    </source>
</evidence>
<evidence type="ECO:0000256" key="1">
    <source>
        <dbReference type="ARBA" id="ARBA00004141"/>
    </source>
</evidence>
<evidence type="ECO:0000256" key="7">
    <source>
        <dbReference type="SAM" id="SignalP"/>
    </source>
</evidence>
<evidence type="ECO:0000313" key="8">
    <source>
        <dbReference type="EMBL" id="MBM9475674.1"/>
    </source>
</evidence>
<dbReference type="GO" id="GO:0033013">
    <property type="term" value="P:tetrapyrrole metabolic process"/>
    <property type="evidence" value="ECO:0007669"/>
    <property type="project" value="UniProtKB-ARBA"/>
</dbReference>
<feature type="transmembrane region" description="Helical" evidence="6">
    <location>
        <begin position="134"/>
        <end position="154"/>
    </location>
</feature>
<dbReference type="AlphaFoldDB" id="A0A938YID8"/>
<feature type="transmembrane region" description="Helical" evidence="6">
    <location>
        <begin position="47"/>
        <end position="68"/>
    </location>
</feature>
<comment type="subcellular location">
    <subcellularLocation>
        <location evidence="1">Membrane</location>
        <topology evidence="1">Multi-pass membrane protein</topology>
    </subcellularLocation>
</comment>
<keyword evidence="7" id="KW-0732">Signal</keyword>
<dbReference type="FunFam" id="1.20.1260.100:FF:000001">
    <property type="entry name" value="translocator protein 2"/>
    <property type="match status" value="1"/>
</dbReference>
<sequence length="177" mass="18917">MKLTTVAATGAAAVGTAVAGGLAVDPDGPYYRNLIKPSWQPAPTVFPIVWTPLYVDIAVTSAVAADALAAQGRHDERSALLRALAVNLGLNTGWSWLFFRVSRPWFAAAECAALAVSTADLVRRVGAADRRAGWALLPYPLWCTFATALTVALARRNPVRVIEGGPVRRLAQRVRRA</sequence>
<comment type="caution">
    <text evidence="8">The sequence shown here is derived from an EMBL/GenBank/DDBJ whole genome shotgun (WGS) entry which is preliminary data.</text>
</comment>
<reference evidence="8" key="1">
    <citation type="submission" date="2021-01" db="EMBL/GenBank/DDBJ databases">
        <title>KCTC 19127 draft genome.</title>
        <authorList>
            <person name="An D."/>
        </authorList>
    </citation>
    <scope>NUCLEOTIDE SEQUENCE</scope>
    <source>
        <strain evidence="8">KCTC 19127</strain>
    </source>
</reference>
<dbReference type="PANTHER" id="PTHR10057:SF0">
    <property type="entry name" value="TRANSLOCATOR PROTEIN"/>
    <property type="match status" value="1"/>
</dbReference>
<name>A0A938YID8_9ACTN</name>
<dbReference type="RefSeq" id="WP_205255777.1">
    <property type="nucleotide sequence ID" value="NZ_BAAAPV010000002.1"/>
</dbReference>
<dbReference type="GO" id="GO:0016020">
    <property type="term" value="C:membrane"/>
    <property type="evidence" value="ECO:0007669"/>
    <property type="project" value="UniProtKB-SubCell"/>
</dbReference>
<evidence type="ECO:0000256" key="3">
    <source>
        <dbReference type="ARBA" id="ARBA00022692"/>
    </source>
</evidence>
<dbReference type="PANTHER" id="PTHR10057">
    <property type="entry name" value="PERIPHERAL-TYPE BENZODIAZEPINE RECEPTOR"/>
    <property type="match status" value="1"/>
</dbReference>
<gene>
    <name evidence="8" type="ORF">JL107_04355</name>
</gene>
<dbReference type="CDD" id="cd15904">
    <property type="entry name" value="TSPO_MBR"/>
    <property type="match status" value="1"/>
</dbReference>
<dbReference type="EMBL" id="JAERWL010000005">
    <property type="protein sequence ID" value="MBM9475674.1"/>
    <property type="molecule type" value="Genomic_DNA"/>
</dbReference>
<feature type="chain" id="PRO_5039401231" evidence="7">
    <location>
        <begin position="20"/>
        <end position="177"/>
    </location>
</feature>
<evidence type="ECO:0000256" key="4">
    <source>
        <dbReference type="ARBA" id="ARBA00022989"/>
    </source>
</evidence>